<dbReference type="Proteomes" id="UP001314205">
    <property type="component" value="Unassembled WGS sequence"/>
</dbReference>
<dbReference type="InterPro" id="IPR010009">
    <property type="entry name" value="ApoLp-III"/>
</dbReference>
<accession>A0AAV1L5N2</accession>
<dbReference type="GO" id="GO:0005576">
    <property type="term" value="C:extracellular region"/>
    <property type="evidence" value="ECO:0007669"/>
    <property type="project" value="InterPro"/>
</dbReference>
<feature type="signal peptide" evidence="2">
    <location>
        <begin position="1"/>
        <end position="17"/>
    </location>
</feature>
<dbReference type="CDD" id="cd13769">
    <property type="entry name" value="ApoLp-III_like"/>
    <property type="match status" value="1"/>
</dbReference>
<evidence type="ECO:0000256" key="1">
    <source>
        <dbReference type="SAM" id="Coils"/>
    </source>
</evidence>
<keyword evidence="2" id="KW-0732">Signal</keyword>
<feature type="coiled-coil region" evidence="1">
    <location>
        <begin position="97"/>
        <end position="189"/>
    </location>
</feature>
<evidence type="ECO:0000313" key="3">
    <source>
        <dbReference type="EMBL" id="CAK1590095.1"/>
    </source>
</evidence>
<protein>
    <recommendedName>
        <fullName evidence="5">Apolipophorin-III</fullName>
    </recommendedName>
</protein>
<keyword evidence="1" id="KW-0175">Coiled coil</keyword>
<feature type="chain" id="PRO_5043863990" description="Apolipophorin-III" evidence="2">
    <location>
        <begin position="18"/>
        <end position="190"/>
    </location>
</feature>
<comment type="caution">
    <text evidence="3">The sequence shown here is derived from an EMBL/GenBank/DDBJ whole genome shotgun (WGS) entry which is preliminary data.</text>
</comment>
<dbReference type="Gene3D" id="1.20.120.20">
    <property type="entry name" value="Apolipoprotein"/>
    <property type="match status" value="1"/>
</dbReference>
<sequence length="190" mass="20863">MAKFIVLLVATIALTQARVVRRDAPASAPATPLQDLQKHAEEFQKVFADQLNSIATSKNTQEVQKAFKEGSDTLLQQLSAFTASLQSAMTDANGKIKEALEVAKTNLQRSAEELRRAHPDVEKQAVTLREKVQAAVQSTIQETQKLAKEVASNVEQTNAKLAPKIKAAYDDFVKQAEQVQKNVHEAANKQ</sequence>
<evidence type="ECO:0008006" key="5">
    <source>
        <dbReference type="Google" id="ProtNLM"/>
    </source>
</evidence>
<name>A0AAV1L5N2_9NEOP</name>
<evidence type="ECO:0000313" key="4">
    <source>
        <dbReference type="Proteomes" id="UP001314205"/>
    </source>
</evidence>
<keyword evidence="4" id="KW-1185">Reference proteome</keyword>
<reference evidence="3 4" key="1">
    <citation type="submission" date="2023-11" db="EMBL/GenBank/DDBJ databases">
        <authorList>
            <person name="Hedman E."/>
            <person name="Englund M."/>
            <person name="Stromberg M."/>
            <person name="Nyberg Akerstrom W."/>
            <person name="Nylinder S."/>
            <person name="Jareborg N."/>
            <person name="Kallberg Y."/>
            <person name="Kronander E."/>
        </authorList>
    </citation>
    <scope>NUCLEOTIDE SEQUENCE [LARGE SCALE GENOMIC DNA]</scope>
</reference>
<proteinExistence type="predicted"/>
<organism evidence="3 4">
    <name type="scientific">Parnassius mnemosyne</name>
    <name type="common">clouded apollo</name>
    <dbReference type="NCBI Taxonomy" id="213953"/>
    <lineage>
        <taxon>Eukaryota</taxon>
        <taxon>Metazoa</taxon>
        <taxon>Ecdysozoa</taxon>
        <taxon>Arthropoda</taxon>
        <taxon>Hexapoda</taxon>
        <taxon>Insecta</taxon>
        <taxon>Pterygota</taxon>
        <taxon>Neoptera</taxon>
        <taxon>Endopterygota</taxon>
        <taxon>Lepidoptera</taxon>
        <taxon>Glossata</taxon>
        <taxon>Ditrysia</taxon>
        <taxon>Papilionoidea</taxon>
        <taxon>Papilionidae</taxon>
        <taxon>Parnassiinae</taxon>
        <taxon>Parnassini</taxon>
        <taxon>Parnassius</taxon>
        <taxon>Driopa</taxon>
    </lineage>
</organism>
<dbReference type="Pfam" id="PF07464">
    <property type="entry name" value="ApoLp-III"/>
    <property type="match status" value="1"/>
</dbReference>
<gene>
    <name evidence="3" type="ORF">PARMNEM_LOCUS10509</name>
</gene>
<dbReference type="AlphaFoldDB" id="A0AAV1L5N2"/>
<dbReference type="GO" id="GO:0006869">
    <property type="term" value="P:lipid transport"/>
    <property type="evidence" value="ECO:0007669"/>
    <property type="project" value="InterPro"/>
</dbReference>
<dbReference type="GO" id="GO:0008289">
    <property type="term" value="F:lipid binding"/>
    <property type="evidence" value="ECO:0007669"/>
    <property type="project" value="InterPro"/>
</dbReference>
<evidence type="ECO:0000256" key="2">
    <source>
        <dbReference type="SAM" id="SignalP"/>
    </source>
</evidence>
<dbReference type="SUPFAM" id="SSF47857">
    <property type="entry name" value="Apolipophorin-III"/>
    <property type="match status" value="1"/>
</dbReference>
<dbReference type="EMBL" id="CAVLGL010000085">
    <property type="protein sequence ID" value="CAK1590095.1"/>
    <property type="molecule type" value="Genomic_DNA"/>
</dbReference>